<keyword evidence="2" id="KW-1185">Reference proteome</keyword>
<accession>A0A165CVU6</accession>
<proteinExistence type="predicted"/>
<dbReference type="AlphaFoldDB" id="A0A165CVU6"/>
<dbReference type="InParanoid" id="A0A165CVU6"/>
<dbReference type="Proteomes" id="UP000077266">
    <property type="component" value="Unassembled WGS sequence"/>
</dbReference>
<sequence>MNVTTLTDVFLAGHFRGLLYTACKLFVHQDDYAHLDFAYMVHHCNILRENWWSQEFLPPFMANAQEPADLKWFATRTVGPLTTPRNACTKPCCF</sequence>
<gene>
    <name evidence="1" type="ORF">EXIGLDRAFT_728768</name>
</gene>
<reference evidence="1 2" key="1">
    <citation type="journal article" date="2016" name="Mol. Biol. Evol.">
        <title>Comparative Genomics of Early-Diverging Mushroom-Forming Fungi Provides Insights into the Origins of Lignocellulose Decay Capabilities.</title>
        <authorList>
            <person name="Nagy L.G."/>
            <person name="Riley R."/>
            <person name="Tritt A."/>
            <person name="Adam C."/>
            <person name="Daum C."/>
            <person name="Floudas D."/>
            <person name="Sun H."/>
            <person name="Yadav J.S."/>
            <person name="Pangilinan J."/>
            <person name="Larsson K.H."/>
            <person name="Matsuura K."/>
            <person name="Barry K."/>
            <person name="Labutti K."/>
            <person name="Kuo R."/>
            <person name="Ohm R.A."/>
            <person name="Bhattacharya S.S."/>
            <person name="Shirouzu T."/>
            <person name="Yoshinaga Y."/>
            <person name="Martin F.M."/>
            <person name="Grigoriev I.V."/>
            <person name="Hibbett D.S."/>
        </authorList>
    </citation>
    <scope>NUCLEOTIDE SEQUENCE [LARGE SCALE GENOMIC DNA]</scope>
    <source>
        <strain evidence="1 2">HHB12029</strain>
    </source>
</reference>
<protein>
    <submittedName>
        <fullName evidence="1">Uncharacterized protein</fullName>
    </submittedName>
</protein>
<organism evidence="1 2">
    <name type="scientific">Exidia glandulosa HHB12029</name>
    <dbReference type="NCBI Taxonomy" id="1314781"/>
    <lineage>
        <taxon>Eukaryota</taxon>
        <taxon>Fungi</taxon>
        <taxon>Dikarya</taxon>
        <taxon>Basidiomycota</taxon>
        <taxon>Agaricomycotina</taxon>
        <taxon>Agaricomycetes</taxon>
        <taxon>Auriculariales</taxon>
        <taxon>Exidiaceae</taxon>
        <taxon>Exidia</taxon>
    </lineage>
</organism>
<evidence type="ECO:0000313" key="2">
    <source>
        <dbReference type="Proteomes" id="UP000077266"/>
    </source>
</evidence>
<dbReference type="EMBL" id="KV426282">
    <property type="protein sequence ID" value="KZV83243.1"/>
    <property type="molecule type" value="Genomic_DNA"/>
</dbReference>
<evidence type="ECO:0000313" key="1">
    <source>
        <dbReference type="EMBL" id="KZV83243.1"/>
    </source>
</evidence>
<name>A0A165CVU6_EXIGL</name>